<name>A0ABZ2LQX0_9BACT</name>
<evidence type="ECO:0000313" key="3">
    <source>
        <dbReference type="Proteomes" id="UP001370348"/>
    </source>
</evidence>
<sequence>MILAAFVAMTFARTAGAEPRELSVNLDERITGCPDAWTIRQRLLSALPRGPRDEASDATDARVDFARQGRGYEVTITLTGLVMGTRIIRHPKTSCGAMIDAAGVTLALMLDPLEAAKKNDERDLAPPAAPEKPPEERGESPKATVPARAAAPSLVLDLGGGITRGLMGRIAPVFGISARWTHPAPWSFGLGVFHQPLQRSSVLARRNEKESADGNVSLALTGFHADACFTPFGDHAAMALDVCATMRFAMASGTARGYPREGTESRPLITGGPALLWSQQLGWLRSASGEPVVGWSLWARGSVDVPLVRASYTVDGVGLVYNGESPFVALTLGASLAFP</sequence>
<proteinExistence type="predicted"/>
<dbReference type="EMBL" id="CP089984">
    <property type="protein sequence ID" value="WXB13293.1"/>
    <property type="molecule type" value="Genomic_DNA"/>
</dbReference>
<keyword evidence="3" id="KW-1185">Reference proteome</keyword>
<evidence type="ECO:0000256" key="1">
    <source>
        <dbReference type="SAM" id="MobiDB-lite"/>
    </source>
</evidence>
<dbReference type="RefSeq" id="WP_394822914.1">
    <property type="nucleotide sequence ID" value="NZ_CP089984.1"/>
</dbReference>
<organism evidence="2 3">
    <name type="scientific">Pendulispora albinea</name>
    <dbReference type="NCBI Taxonomy" id="2741071"/>
    <lineage>
        <taxon>Bacteria</taxon>
        <taxon>Pseudomonadati</taxon>
        <taxon>Myxococcota</taxon>
        <taxon>Myxococcia</taxon>
        <taxon>Myxococcales</taxon>
        <taxon>Sorangiineae</taxon>
        <taxon>Pendulisporaceae</taxon>
        <taxon>Pendulispora</taxon>
    </lineage>
</organism>
<feature type="region of interest" description="Disordered" evidence="1">
    <location>
        <begin position="117"/>
        <end position="146"/>
    </location>
</feature>
<protein>
    <submittedName>
        <fullName evidence="2">Uncharacterized protein</fullName>
    </submittedName>
</protein>
<reference evidence="2 3" key="1">
    <citation type="submission" date="2021-12" db="EMBL/GenBank/DDBJ databases">
        <title>Discovery of the Pendulisporaceae a myxobacterial family with distinct sporulation behavior and unique specialized metabolism.</title>
        <authorList>
            <person name="Garcia R."/>
            <person name="Popoff A."/>
            <person name="Bader C.D."/>
            <person name="Loehr J."/>
            <person name="Walesch S."/>
            <person name="Walt C."/>
            <person name="Boldt J."/>
            <person name="Bunk B."/>
            <person name="Haeckl F.J.F.P.J."/>
            <person name="Gunesch A.P."/>
            <person name="Birkelbach J."/>
            <person name="Nuebel U."/>
            <person name="Pietschmann T."/>
            <person name="Bach T."/>
            <person name="Mueller R."/>
        </authorList>
    </citation>
    <scope>NUCLEOTIDE SEQUENCE [LARGE SCALE GENOMIC DNA]</scope>
    <source>
        <strain evidence="2 3">MSr11954</strain>
    </source>
</reference>
<evidence type="ECO:0000313" key="2">
    <source>
        <dbReference type="EMBL" id="WXB13293.1"/>
    </source>
</evidence>
<gene>
    <name evidence="2" type="ORF">LZC94_36295</name>
</gene>
<accession>A0ABZ2LQX0</accession>
<dbReference type="Proteomes" id="UP001370348">
    <property type="component" value="Chromosome"/>
</dbReference>